<dbReference type="InterPro" id="IPR036047">
    <property type="entry name" value="F-box-like_dom_sf"/>
</dbReference>
<feature type="compositionally biased region" description="Basic residues" evidence="1">
    <location>
        <begin position="1"/>
        <end position="10"/>
    </location>
</feature>
<reference evidence="2" key="2">
    <citation type="journal article" date="2022" name="Microb. Genom.">
        <title>A chromosome-scale genome assembly of the tomato pathogen Cladosporium fulvum reveals a compartmentalized genome architecture and the presence of a dispensable chromosome.</title>
        <authorList>
            <person name="Zaccaron A.Z."/>
            <person name="Chen L.H."/>
            <person name="Samaras A."/>
            <person name="Stergiopoulos I."/>
        </authorList>
    </citation>
    <scope>NUCLEOTIDE SEQUENCE</scope>
    <source>
        <strain evidence="2">Race5_Kim</strain>
    </source>
</reference>
<gene>
    <name evidence="2" type="ORF">CLAFUR5_09605</name>
</gene>
<dbReference type="GeneID" id="71989483"/>
<dbReference type="KEGG" id="ffu:CLAFUR5_09605"/>
<keyword evidence="3" id="KW-1185">Reference proteome</keyword>
<proteinExistence type="predicted"/>
<organism evidence="2 3">
    <name type="scientific">Passalora fulva</name>
    <name type="common">Tomato leaf mold</name>
    <name type="synonym">Cladosporium fulvum</name>
    <dbReference type="NCBI Taxonomy" id="5499"/>
    <lineage>
        <taxon>Eukaryota</taxon>
        <taxon>Fungi</taxon>
        <taxon>Dikarya</taxon>
        <taxon>Ascomycota</taxon>
        <taxon>Pezizomycotina</taxon>
        <taxon>Dothideomycetes</taxon>
        <taxon>Dothideomycetidae</taxon>
        <taxon>Mycosphaerellales</taxon>
        <taxon>Mycosphaerellaceae</taxon>
        <taxon>Fulvia</taxon>
    </lineage>
</organism>
<dbReference type="OrthoDB" id="3800738at2759"/>
<dbReference type="AlphaFoldDB" id="A0A9Q8PFR5"/>
<feature type="region of interest" description="Disordered" evidence="1">
    <location>
        <begin position="1"/>
        <end position="21"/>
    </location>
</feature>
<evidence type="ECO:0000313" key="3">
    <source>
        <dbReference type="Proteomes" id="UP000756132"/>
    </source>
</evidence>
<dbReference type="SUPFAM" id="SSF81383">
    <property type="entry name" value="F-box domain"/>
    <property type="match status" value="1"/>
</dbReference>
<evidence type="ECO:0008006" key="4">
    <source>
        <dbReference type="Google" id="ProtNLM"/>
    </source>
</evidence>
<evidence type="ECO:0000256" key="1">
    <source>
        <dbReference type="SAM" id="MobiDB-lite"/>
    </source>
</evidence>
<evidence type="ECO:0000313" key="2">
    <source>
        <dbReference type="EMBL" id="UJO21592.1"/>
    </source>
</evidence>
<sequence>MRNYNKRKTARPSIPKSSDENASVPASVAVFGTYELLEKIIAHLPLRKLFQIQRLSHAWQDLLADSIQLRKKMFLQANGVPFRDTCNSSRNLHLKFNPTAVVEVYTGDRTGVSHVGIHNRSCPTGKYYSRSNLYATMIERCDRNDLIQVTIPSRTIDYTLLHPCQALGSWRKMLLTQPPITALDVKCYQGVSRYSITAERVYATVYNPAGLTYGDVVDLIITLRQQGAQVVSEDRWTVKDFSGSFDSTMFDGDKMLGLRMKACTGKMDEDGNGCCGCLQLFVSA</sequence>
<dbReference type="EMBL" id="CP090171">
    <property type="protein sequence ID" value="UJO21592.1"/>
    <property type="molecule type" value="Genomic_DNA"/>
</dbReference>
<reference evidence="2" key="1">
    <citation type="submission" date="2021-12" db="EMBL/GenBank/DDBJ databases">
        <authorList>
            <person name="Zaccaron A."/>
            <person name="Stergiopoulos I."/>
        </authorList>
    </citation>
    <scope>NUCLEOTIDE SEQUENCE</scope>
    <source>
        <strain evidence="2">Race5_Kim</strain>
    </source>
</reference>
<dbReference type="Proteomes" id="UP000756132">
    <property type="component" value="Chromosome 9"/>
</dbReference>
<protein>
    <recommendedName>
        <fullName evidence="4">F-box domain-containing protein</fullName>
    </recommendedName>
</protein>
<dbReference type="RefSeq" id="XP_047765958.1">
    <property type="nucleotide sequence ID" value="XM_047908753.1"/>
</dbReference>
<name>A0A9Q8PFR5_PASFU</name>
<accession>A0A9Q8PFR5</accession>